<feature type="region of interest" description="Disordered" evidence="1">
    <location>
        <begin position="1"/>
        <end position="27"/>
    </location>
</feature>
<evidence type="ECO:0000256" key="1">
    <source>
        <dbReference type="SAM" id="MobiDB-lite"/>
    </source>
</evidence>
<evidence type="ECO:0000313" key="3">
    <source>
        <dbReference type="Proteomes" id="UP001488838"/>
    </source>
</evidence>
<name>A0AAW0JFR3_MYOGA</name>
<dbReference type="Proteomes" id="UP001488838">
    <property type="component" value="Unassembled WGS sequence"/>
</dbReference>
<proteinExistence type="predicted"/>
<gene>
    <name evidence="2" type="ORF">U0070_012940</name>
</gene>
<dbReference type="AlphaFoldDB" id="A0AAW0JFR3"/>
<sequence length="100" mass="10717">MQAALFSLAEGHAHEEETHGVVSGTQSEVSDFGQISGHTKYKQYGEPCSKQEPMGHFQGPQRIPTLHHNQCPRLGDKGCSGAEACRVGEMSEFASGCARG</sequence>
<evidence type="ECO:0000313" key="2">
    <source>
        <dbReference type="EMBL" id="KAK7825695.1"/>
    </source>
</evidence>
<reference evidence="2 3" key="1">
    <citation type="journal article" date="2023" name="bioRxiv">
        <title>Conserved and derived expression patterns and positive selection on dental genes reveal complex evolutionary context of ever-growing rodent molars.</title>
        <authorList>
            <person name="Calamari Z.T."/>
            <person name="Song A."/>
            <person name="Cohen E."/>
            <person name="Akter M."/>
            <person name="Roy R.D."/>
            <person name="Hallikas O."/>
            <person name="Christensen M.M."/>
            <person name="Li P."/>
            <person name="Marangoni P."/>
            <person name="Jernvall J."/>
            <person name="Klein O.D."/>
        </authorList>
    </citation>
    <scope>NUCLEOTIDE SEQUENCE [LARGE SCALE GENOMIC DNA]</scope>
    <source>
        <strain evidence="2">V071</strain>
    </source>
</reference>
<organism evidence="2 3">
    <name type="scientific">Myodes glareolus</name>
    <name type="common">Bank vole</name>
    <name type="synonym">Clethrionomys glareolus</name>
    <dbReference type="NCBI Taxonomy" id="447135"/>
    <lineage>
        <taxon>Eukaryota</taxon>
        <taxon>Metazoa</taxon>
        <taxon>Chordata</taxon>
        <taxon>Craniata</taxon>
        <taxon>Vertebrata</taxon>
        <taxon>Euteleostomi</taxon>
        <taxon>Mammalia</taxon>
        <taxon>Eutheria</taxon>
        <taxon>Euarchontoglires</taxon>
        <taxon>Glires</taxon>
        <taxon>Rodentia</taxon>
        <taxon>Myomorpha</taxon>
        <taxon>Muroidea</taxon>
        <taxon>Cricetidae</taxon>
        <taxon>Arvicolinae</taxon>
        <taxon>Myodes</taxon>
    </lineage>
</organism>
<comment type="caution">
    <text evidence="2">The sequence shown here is derived from an EMBL/GenBank/DDBJ whole genome shotgun (WGS) entry which is preliminary data.</text>
</comment>
<accession>A0AAW0JFR3</accession>
<keyword evidence="3" id="KW-1185">Reference proteome</keyword>
<dbReference type="EMBL" id="JBBHLL010000038">
    <property type="protein sequence ID" value="KAK7825695.1"/>
    <property type="molecule type" value="Genomic_DNA"/>
</dbReference>
<protein>
    <submittedName>
        <fullName evidence="2">Uncharacterized protein</fullName>
    </submittedName>
</protein>